<sequence length="74" mass="8488">MQDAQKTAIQKQLFVELDTTEKVIYNYLKENEKQQLDIIAINCNLPIFKVAGILLNMELKGVVRPLPGKLFEIL</sequence>
<dbReference type="InterPro" id="IPR036388">
    <property type="entry name" value="WH-like_DNA-bd_sf"/>
</dbReference>
<organism evidence="2 3">
    <name type="scientific">Algibacter lectus</name>
    <dbReference type="NCBI Taxonomy" id="221126"/>
    <lineage>
        <taxon>Bacteria</taxon>
        <taxon>Pseudomonadati</taxon>
        <taxon>Bacteroidota</taxon>
        <taxon>Flavobacteriia</taxon>
        <taxon>Flavobacteriales</taxon>
        <taxon>Flavobacteriaceae</taxon>
        <taxon>Algibacter</taxon>
    </lineage>
</organism>
<dbReference type="EMBL" id="BBNU01000003">
    <property type="protein sequence ID" value="GAL78445.1"/>
    <property type="molecule type" value="Genomic_DNA"/>
</dbReference>
<feature type="domain" description="DprA winged helix" evidence="1">
    <location>
        <begin position="16"/>
        <end position="69"/>
    </location>
</feature>
<reference evidence="2 3" key="1">
    <citation type="journal article" date="2014" name="Genome Announc.">
        <title>Draft Genome Sequences of Marine Flavobacterium Algibacter lectus Strains SS8 and NR4.</title>
        <authorList>
            <person name="Takatani N."/>
            <person name="Nakanishi M."/>
            <person name="Meirelles P."/>
            <person name="Mino S."/>
            <person name="Suda W."/>
            <person name="Oshima K."/>
            <person name="Hattori M."/>
            <person name="Ohkuma M."/>
            <person name="Hosokawa M."/>
            <person name="Miyashita K."/>
            <person name="Thompson F.L."/>
            <person name="Niwa A."/>
            <person name="Sawabe T."/>
            <person name="Sawabe T."/>
        </authorList>
    </citation>
    <scope>NUCLEOTIDE SEQUENCE [LARGE SCALE GENOMIC DNA]</scope>
    <source>
        <strain evidence="3">JCM19274</strain>
    </source>
</reference>
<proteinExistence type="predicted"/>
<dbReference type="AlphaFoldDB" id="A0A090WMZ2"/>
<evidence type="ECO:0000313" key="2">
    <source>
        <dbReference type="EMBL" id="GAL78445.1"/>
    </source>
</evidence>
<dbReference type="Pfam" id="PF17782">
    <property type="entry name" value="WHD_DprA"/>
    <property type="match status" value="1"/>
</dbReference>
<evidence type="ECO:0000259" key="1">
    <source>
        <dbReference type="Pfam" id="PF17782"/>
    </source>
</evidence>
<dbReference type="Proteomes" id="UP000029643">
    <property type="component" value="Unassembled WGS sequence"/>
</dbReference>
<evidence type="ECO:0000313" key="3">
    <source>
        <dbReference type="Proteomes" id="UP000029643"/>
    </source>
</evidence>
<comment type="caution">
    <text evidence="2">The sequence shown here is derived from an EMBL/GenBank/DDBJ whole genome shotgun (WGS) entry which is preliminary data.</text>
</comment>
<name>A0A090WMZ2_9FLAO</name>
<accession>A0A090WMZ2</accession>
<protein>
    <submittedName>
        <fullName evidence="2">Rossmann fold nucleotide-binding protein Smf possibly</fullName>
    </submittedName>
</protein>
<gene>
    <name evidence="2" type="ORF">JCM19274_909</name>
</gene>
<dbReference type="Gene3D" id="1.10.10.10">
    <property type="entry name" value="Winged helix-like DNA-binding domain superfamily/Winged helix DNA-binding domain"/>
    <property type="match status" value="1"/>
</dbReference>
<dbReference type="InterPro" id="IPR041614">
    <property type="entry name" value="DprA_WH"/>
</dbReference>